<organism evidence="6 7">
    <name type="scientific">Geranomyces variabilis</name>
    <dbReference type="NCBI Taxonomy" id="109894"/>
    <lineage>
        <taxon>Eukaryota</taxon>
        <taxon>Fungi</taxon>
        <taxon>Fungi incertae sedis</taxon>
        <taxon>Chytridiomycota</taxon>
        <taxon>Chytridiomycota incertae sedis</taxon>
        <taxon>Chytridiomycetes</taxon>
        <taxon>Spizellomycetales</taxon>
        <taxon>Powellomycetaceae</taxon>
        <taxon>Geranomyces</taxon>
    </lineage>
</organism>
<protein>
    <recommendedName>
        <fullName evidence="5">MYND-type domain-containing protein</fullName>
    </recommendedName>
</protein>
<dbReference type="PANTHER" id="PTHR47570:SF1">
    <property type="entry name" value="ZINC ION BINDING PROTEIN"/>
    <property type="match status" value="1"/>
</dbReference>
<gene>
    <name evidence="6" type="ORF">HDU87_002370</name>
</gene>
<dbReference type="InterPro" id="IPR046824">
    <property type="entry name" value="Mss51-like_C"/>
</dbReference>
<evidence type="ECO:0000256" key="3">
    <source>
        <dbReference type="ARBA" id="ARBA00022833"/>
    </source>
</evidence>
<dbReference type="PROSITE" id="PS01360">
    <property type="entry name" value="ZF_MYND_1"/>
    <property type="match status" value="1"/>
</dbReference>
<comment type="caution">
    <text evidence="6">The sequence shown here is derived from an EMBL/GenBank/DDBJ whole genome shotgun (WGS) entry which is preliminary data.</text>
</comment>
<name>A0AAD5XT79_9FUNG</name>
<dbReference type="SUPFAM" id="SSF144232">
    <property type="entry name" value="HIT/MYND zinc finger-like"/>
    <property type="match status" value="1"/>
</dbReference>
<evidence type="ECO:0000313" key="6">
    <source>
        <dbReference type="EMBL" id="KAJ3179802.1"/>
    </source>
</evidence>
<feature type="domain" description="MYND-type" evidence="5">
    <location>
        <begin position="251"/>
        <end position="290"/>
    </location>
</feature>
<evidence type="ECO:0000259" key="5">
    <source>
        <dbReference type="PROSITE" id="PS50865"/>
    </source>
</evidence>
<evidence type="ECO:0000256" key="2">
    <source>
        <dbReference type="ARBA" id="ARBA00022771"/>
    </source>
</evidence>
<reference evidence="6" key="1">
    <citation type="submission" date="2020-05" db="EMBL/GenBank/DDBJ databases">
        <title>Phylogenomic resolution of chytrid fungi.</title>
        <authorList>
            <person name="Stajich J.E."/>
            <person name="Amses K."/>
            <person name="Simmons R."/>
            <person name="Seto K."/>
            <person name="Myers J."/>
            <person name="Bonds A."/>
            <person name="Quandt C.A."/>
            <person name="Barry K."/>
            <person name="Liu P."/>
            <person name="Grigoriev I."/>
            <person name="Longcore J.E."/>
            <person name="James T.Y."/>
        </authorList>
    </citation>
    <scope>NUCLEOTIDE SEQUENCE</scope>
    <source>
        <strain evidence="6">JEL0379</strain>
    </source>
</reference>
<dbReference type="AlphaFoldDB" id="A0AAD5XT79"/>
<dbReference type="Pfam" id="PF20179">
    <property type="entry name" value="MSS51_C"/>
    <property type="match status" value="1"/>
</dbReference>
<keyword evidence="3" id="KW-0862">Zinc</keyword>
<dbReference type="PANTHER" id="PTHR47570">
    <property type="entry name" value="ZINC ION BINDING PROTEIN"/>
    <property type="match status" value="1"/>
</dbReference>
<dbReference type="InterPro" id="IPR002893">
    <property type="entry name" value="Znf_MYND"/>
</dbReference>
<keyword evidence="7" id="KW-1185">Reference proteome</keyword>
<keyword evidence="2 4" id="KW-0863">Zinc-finger</keyword>
<dbReference type="EMBL" id="JADGJQ010000019">
    <property type="protein sequence ID" value="KAJ3179802.1"/>
    <property type="molecule type" value="Genomic_DNA"/>
</dbReference>
<evidence type="ECO:0000256" key="4">
    <source>
        <dbReference type="PROSITE-ProRule" id="PRU00134"/>
    </source>
</evidence>
<accession>A0AAD5XT79</accession>
<dbReference type="PROSITE" id="PS50865">
    <property type="entry name" value="ZF_MYND_2"/>
    <property type="match status" value="1"/>
</dbReference>
<evidence type="ECO:0000256" key="1">
    <source>
        <dbReference type="ARBA" id="ARBA00022723"/>
    </source>
</evidence>
<keyword evidence="1" id="KW-0479">Metal-binding</keyword>
<dbReference type="Gene3D" id="6.10.140.2220">
    <property type="match status" value="1"/>
</dbReference>
<dbReference type="Proteomes" id="UP001212152">
    <property type="component" value="Unassembled WGS sequence"/>
</dbReference>
<dbReference type="Pfam" id="PF01753">
    <property type="entry name" value="zf-MYND"/>
    <property type="match status" value="1"/>
</dbReference>
<sequence length="628" mass="69006">MADSNGTDGGGFAHNTTQVPDFDPVAFYNDVLAFFPTLLQNPAKALDELPHVAASLAALLILPSLLWLLLRNPSSGKTVVNALGQWSPATSPEASEELEQGAFTAPVTETPWEVGVSATAVAVSEDGTLRGFEIFPAGGITAEQILSVVIRAISEPLEKQKVQRPKLISILQSRQCSDAVLAEVCESVAKYGIKAGATETQGPQLAEYVARRKAEMERASQDPTHVVPVAAQGVLQNGPKPEFIPTPNRGCFVCKQDIEAKPSQCSACKAMIYCSTVCSKKDWPTHKLLCPSFKNKMQRVETEHLHDLPFDYYNEKKQLHSYNQVTFLVQKDVHNIGVFRRLCACYAQVGYGELAGQHIAQLQQQNIQDPLERFKLFGLSQALYPLSAAYPEGFDVRSIDSWKTYYEVRGIPFDDPAALVLEVPMTVWHLINKYVLDDIKPGQDGRRSMTIHLAGVEKEADLSALFEVLLSLLPKTDIVVHMVSPAVSPRLPPQHGTLGIRNEAMDSTIIVTLRNGVYSPQHLSGEAYKAEGLPFGTGKPDAVIIMNSALLSMQSWLPTIKMLIDNKQKTLFTEQMEHTVDLIANQLATIGCPLTVPATVNPFRQPVLSWKKDTNLVGWSNGFIFGIY</sequence>
<proteinExistence type="predicted"/>
<evidence type="ECO:0000313" key="7">
    <source>
        <dbReference type="Proteomes" id="UP001212152"/>
    </source>
</evidence>
<dbReference type="GO" id="GO:0008270">
    <property type="term" value="F:zinc ion binding"/>
    <property type="evidence" value="ECO:0007669"/>
    <property type="project" value="UniProtKB-KW"/>
</dbReference>